<feature type="binding site" evidence="8">
    <location>
        <position position="8"/>
    </location>
    <ligand>
        <name>Mg(2+)</name>
        <dbReference type="ChEBI" id="CHEBI:18420"/>
    </ligand>
</feature>
<dbReference type="AlphaFoldDB" id="A0A5B8M4Q4"/>
<evidence type="ECO:0000256" key="2">
    <source>
        <dbReference type="ARBA" id="ARBA00022679"/>
    </source>
</evidence>
<dbReference type="InterPro" id="IPR008278">
    <property type="entry name" value="4-PPantetheinyl_Trfase_dom"/>
</dbReference>
<dbReference type="EC" id="2.7.8.7" evidence="8"/>
<comment type="subcellular location">
    <subcellularLocation>
        <location evidence="8">Cytoplasm</location>
    </subcellularLocation>
</comment>
<comment type="similarity">
    <text evidence="8">Belongs to the P-Pant transferase superfamily. AcpS family.</text>
</comment>
<comment type="catalytic activity">
    <reaction evidence="8">
        <text>apo-[ACP] + CoA = holo-[ACP] + adenosine 3',5'-bisphosphate + H(+)</text>
        <dbReference type="Rhea" id="RHEA:12068"/>
        <dbReference type="Rhea" id="RHEA-COMP:9685"/>
        <dbReference type="Rhea" id="RHEA-COMP:9690"/>
        <dbReference type="ChEBI" id="CHEBI:15378"/>
        <dbReference type="ChEBI" id="CHEBI:29999"/>
        <dbReference type="ChEBI" id="CHEBI:57287"/>
        <dbReference type="ChEBI" id="CHEBI:58343"/>
        <dbReference type="ChEBI" id="CHEBI:64479"/>
        <dbReference type="EC" id="2.7.8.7"/>
    </reaction>
</comment>
<keyword evidence="2 8" id="KW-0808">Transferase</keyword>
<dbReference type="InterPro" id="IPR002582">
    <property type="entry name" value="ACPS"/>
</dbReference>
<dbReference type="NCBIfam" id="TIGR00556">
    <property type="entry name" value="pantethn_trn"/>
    <property type="match status" value="1"/>
</dbReference>
<dbReference type="Gene3D" id="3.90.470.20">
    <property type="entry name" value="4'-phosphopantetheinyl transferase domain"/>
    <property type="match status" value="1"/>
</dbReference>
<keyword evidence="7 8" id="KW-0275">Fatty acid biosynthesis</keyword>
<dbReference type="HAMAP" id="MF_00101">
    <property type="entry name" value="AcpS"/>
    <property type="match status" value="1"/>
</dbReference>
<keyword evidence="11" id="KW-1185">Reference proteome</keyword>
<dbReference type="KEGG" id="huw:FPZ11_09335"/>
<keyword evidence="4 8" id="KW-0276">Fatty acid metabolism</keyword>
<dbReference type="GO" id="GO:0008897">
    <property type="term" value="F:holo-[acyl-carrier-protein] synthase activity"/>
    <property type="evidence" value="ECO:0007669"/>
    <property type="project" value="UniProtKB-UniRule"/>
</dbReference>
<dbReference type="NCBIfam" id="TIGR00516">
    <property type="entry name" value="acpS"/>
    <property type="match status" value="1"/>
</dbReference>
<evidence type="ECO:0000313" key="11">
    <source>
        <dbReference type="Proteomes" id="UP000320216"/>
    </source>
</evidence>
<name>A0A5B8M4Q4_9MICO</name>
<keyword evidence="5 8" id="KW-0460">Magnesium</keyword>
<accession>A0A5B8M4Q4</accession>
<dbReference type="GO" id="GO:0005737">
    <property type="term" value="C:cytoplasm"/>
    <property type="evidence" value="ECO:0007669"/>
    <property type="project" value="UniProtKB-SubCell"/>
</dbReference>
<evidence type="ECO:0000256" key="7">
    <source>
        <dbReference type="ARBA" id="ARBA00023160"/>
    </source>
</evidence>
<dbReference type="GO" id="GO:0000287">
    <property type="term" value="F:magnesium ion binding"/>
    <property type="evidence" value="ECO:0007669"/>
    <property type="project" value="UniProtKB-UniRule"/>
</dbReference>
<protein>
    <recommendedName>
        <fullName evidence="8">Holo-[acyl-carrier-protein] synthase</fullName>
        <shortName evidence="8">Holo-ACP synthase</shortName>
        <ecNumber evidence="8">2.7.8.7</ecNumber>
    </recommendedName>
    <alternativeName>
        <fullName evidence="8">4'-phosphopantetheinyl transferase AcpS</fullName>
    </alternativeName>
</protein>
<comment type="cofactor">
    <cofactor evidence="8">
        <name>Mg(2+)</name>
        <dbReference type="ChEBI" id="CHEBI:18420"/>
    </cofactor>
</comment>
<evidence type="ECO:0000256" key="1">
    <source>
        <dbReference type="ARBA" id="ARBA00022516"/>
    </source>
</evidence>
<reference evidence="10 11" key="1">
    <citation type="submission" date="2019-07" db="EMBL/GenBank/DDBJ databases">
        <title>Full genome sequence of Humibacter sp. WJ7-1.</title>
        <authorList>
            <person name="Im W.-T."/>
        </authorList>
    </citation>
    <scope>NUCLEOTIDE SEQUENCE [LARGE SCALE GENOMIC DNA]</scope>
    <source>
        <strain evidence="10 11">WJ7-1</strain>
    </source>
</reference>
<keyword evidence="6 8" id="KW-0443">Lipid metabolism</keyword>
<evidence type="ECO:0000256" key="3">
    <source>
        <dbReference type="ARBA" id="ARBA00022723"/>
    </source>
</evidence>
<dbReference type="InterPro" id="IPR037143">
    <property type="entry name" value="4-PPantetheinyl_Trfase_dom_sf"/>
</dbReference>
<gene>
    <name evidence="8" type="primary">acpS</name>
    <name evidence="10" type="ORF">FPZ11_09335</name>
</gene>
<evidence type="ECO:0000256" key="5">
    <source>
        <dbReference type="ARBA" id="ARBA00022842"/>
    </source>
</evidence>
<evidence type="ECO:0000256" key="8">
    <source>
        <dbReference type="HAMAP-Rule" id="MF_00101"/>
    </source>
</evidence>
<keyword evidence="3 8" id="KW-0479">Metal-binding</keyword>
<evidence type="ECO:0000256" key="4">
    <source>
        <dbReference type="ARBA" id="ARBA00022832"/>
    </source>
</evidence>
<evidence type="ECO:0000256" key="6">
    <source>
        <dbReference type="ARBA" id="ARBA00023098"/>
    </source>
</evidence>
<dbReference type="Pfam" id="PF01648">
    <property type="entry name" value="ACPS"/>
    <property type="match status" value="1"/>
</dbReference>
<organism evidence="10 11">
    <name type="scientific">Humibacter ginsenosidimutans</name>
    <dbReference type="NCBI Taxonomy" id="2599293"/>
    <lineage>
        <taxon>Bacteria</taxon>
        <taxon>Bacillati</taxon>
        <taxon>Actinomycetota</taxon>
        <taxon>Actinomycetes</taxon>
        <taxon>Micrococcales</taxon>
        <taxon>Microbacteriaceae</taxon>
        <taxon>Humibacter</taxon>
    </lineage>
</organism>
<proteinExistence type="inferred from homology"/>
<dbReference type="EMBL" id="CP042305">
    <property type="protein sequence ID" value="QDZ14934.1"/>
    <property type="molecule type" value="Genomic_DNA"/>
</dbReference>
<feature type="domain" description="4'-phosphopantetheinyl transferase" evidence="9">
    <location>
        <begin position="4"/>
        <end position="105"/>
    </location>
</feature>
<dbReference type="GO" id="GO:0006633">
    <property type="term" value="P:fatty acid biosynthetic process"/>
    <property type="evidence" value="ECO:0007669"/>
    <property type="project" value="UniProtKB-UniRule"/>
</dbReference>
<keyword evidence="8" id="KW-0963">Cytoplasm</keyword>
<dbReference type="InterPro" id="IPR004568">
    <property type="entry name" value="Ppantetheine-prot_Trfase_dom"/>
</dbReference>
<keyword evidence="1 8" id="KW-0444">Lipid biosynthesis</keyword>
<dbReference type="SUPFAM" id="SSF56214">
    <property type="entry name" value="4'-phosphopantetheinyl transferase"/>
    <property type="match status" value="1"/>
</dbReference>
<sequence>MITGIGVDIVDLARFDRAITRTPKLVPRLFAESERDLPLHSLAARFAAKEAVIKALGRADVVRAIDIEVVSDEHGNPSLHLHGAVAELAAQRGIRHWHLTMTHDAGVACAFVVAETEDAR</sequence>
<evidence type="ECO:0000259" key="9">
    <source>
        <dbReference type="Pfam" id="PF01648"/>
    </source>
</evidence>
<comment type="function">
    <text evidence="8">Transfers the 4'-phosphopantetheine moiety from coenzyme A to a Ser of acyl-carrier-protein.</text>
</comment>
<dbReference type="OrthoDB" id="517356at2"/>
<feature type="binding site" evidence="8">
    <location>
        <position position="50"/>
    </location>
    <ligand>
        <name>Mg(2+)</name>
        <dbReference type="ChEBI" id="CHEBI:18420"/>
    </ligand>
</feature>
<dbReference type="Proteomes" id="UP000320216">
    <property type="component" value="Chromosome"/>
</dbReference>
<dbReference type="RefSeq" id="WP_146320291.1">
    <property type="nucleotide sequence ID" value="NZ_CP042305.1"/>
</dbReference>
<dbReference type="NCBIfam" id="NF000832">
    <property type="entry name" value="PRK00070.3-2"/>
    <property type="match status" value="1"/>
</dbReference>
<evidence type="ECO:0000313" key="10">
    <source>
        <dbReference type="EMBL" id="QDZ14934.1"/>
    </source>
</evidence>